<feature type="compositionally biased region" description="Low complexity" evidence="8">
    <location>
        <begin position="64"/>
        <end position="78"/>
    </location>
</feature>
<feature type="region of interest" description="Disordered" evidence="8">
    <location>
        <begin position="1403"/>
        <end position="1501"/>
    </location>
</feature>
<keyword evidence="4 7" id="KW-0547">Nucleotide-binding</keyword>
<dbReference type="EMBL" id="KN847008">
    <property type="protein sequence ID" value="KIW86971.1"/>
    <property type="molecule type" value="Genomic_DNA"/>
</dbReference>
<feature type="compositionally biased region" description="Polar residues" evidence="8">
    <location>
        <begin position="968"/>
        <end position="983"/>
    </location>
</feature>
<dbReference type="Pfam" id="PF00069">
    <property type="entry name" value="Pkinase"/>
    <property type="match status" value="1"/>
</dbReference>
<feature type="region of interest" description="Disordered" evidence="8">
    <location>
        <begin position="802"/>
        <end position="998"/>
    </location>
</feature>
<sequence length="1525" mass="167020">MPYRQNESATTQLGNGRASNTRPDDVDSSGGTNLMQCHWMPAGDGPQLTMCDNAVAVAGVDTLPSSKKQPPSSFPAASMTVSTATTKRDFGENVTTTRRRQSSIPNAAKAPMGPRPLDYGSLGKRWASQFLSIVSLKANKRLLCPRSASNSITPQFKSVRGASAVASHDPYTNELSINDISRFSFASIQAKPPTRDDRDGSLDFGDFLEPTFNFDDFQDTIVGTEPSLNHFPLPGRTTTVKAPPPSETSAPDQKKIVSQPTIPIPSRKGSGVVPVTRKSSTASNNSRNSVKSDSMATATTSILRGRRQSHFPPNSFNNANGAPKAPRKSVGPGTFVAPDNSEKSTVRRRPSAGGRKSSTESGKNLSLKHLSGRSEESGAEDTKTTSTTKSRASLAPKRQNSKDLLTPSRTPDPSRSTSTAAHHTPTRRSGTPGRTTTPGGNADRNRRISVMPHHATGLGARTVSPTDARRMKRMSIVPPAPPLPQSRISQAPPTPQPEPVPQLPQSDLQSPAIPTRKSLTPSSSRTTPDPNRKSYSSGQSLSSNTSYSSVRNTITNPARLPQAVNSSRLPTAKPRLDISTTTNYELEVPPVPAIPKAYESPGSELDQPFFSARSSSLPPFDGAISASPVVSTVADAMKALETPRVSSNSSSPNFASQLQPPSVEPEPKPKLQPQPHPQSQQQAKTNKKSLQTLRLPPLNLLPLSTPTSAKIRSLNTKSDSGEPPVTPPGIRNTMKTPSTPMTASKASFFSRGHKPADEGPTIRSSTSHHALRTDEMRPPSDISPSLPVFSFETDKTRTISPFVSSSLPKNNDEFSNYMRPNFTNELNRNPNQPRPNGPRAPSFSVTPKAETQVIPSPAEKHTESDSVFSTTSLRRKLSRKRSESKLPETVIQDDDLSKYDNMPPPKLPASANWTNTQAGAASPQRPSYLRSRRQTSTSSTHTGPERQESFDSTASNGRPSLEFGRTLMVNSNRSGSVSASTPNLVAHKPPPQRQQVQPLDRDDLIAEDEMKKLASKRKDFESAARDLDSLRARARPATRMSHVTASRIFELNIFERGEIVDFPDIYFTGTLNARKIVGDLGSTSTNFGYDDERGDYNIVEGDHLAYRYEVVDLLGKGSFGQVVRCVDHKTGILVAVKIIRNKKRFHQQALVEVNILQKLKEWDPHKKHSVVNFDQSFYFRGHLCISTDLLGMNLYEFIKAHDFRGFSLKLIRRFTKQLLQCLVLLQHHKVIHCDLKPENILLAHPVHSEIKVIDFGSSCFEHEKVYTYIQSRFYRSPEVILGMSYGMPIDMWSVGCILAELYTGYPIFPGENEQEQLACIMEVFGPPEKHLIEKSSRKKLFFDSMGKPRLTVSSKGKRRRPSSKDLRQVLRCDDEAFLDFITKCLKWDPARRMTPHEANKHEFITGIKMSSSTARRNTQSAVNSPVKRGNSLTTSVGARPLPQPPTTLKAPISSRQETSPNKAGPRRQSTMQGTFQGTSQAKRASHAAMNSSTSNSSLTRLTVGQRSMTNRSDLAAAAAAASLVK</sequence>
<feature type="compositionally biased region" description="Polar residues" evidence="8">
    <location>
        <begin position="277"/>
        <end position="302"/>
    </location>
</feature>
<dbReference type="FunFam" id="1.10.510.10:FF:000112">
    <property type="entry name" value="Putative dual specificity tyrosine-phosphorylation-regulated kinase 2"/>
    <property type="match status" value="1"/>
</dbReference>
<dbReference type="InterPro" id="IPR017441">
    <property type="entry name" value="Protein_kinase_ATP_BS"/>
</dbReference>
<evidence type="ECO:0000256" key="1">
    <source>
        <dbReference type="ARBA" id="ARBA00008867"/>
    </source>
</evidence>
<organism evidence="10 11">
    <name type="scientific">Cladophialophora bantiana (strain ATCC 10958 / CBS 173.52 / CDC B-1940 / NIH 8579)</name>
    <name type="common">Xylohypha bantiana</name>
    <dbReference type="NCBI Taxonomy" id="1442370"/>
    <lineage>
        <taxon>Eukaryota</taxon>
        <taxon>Fungi</taxon>
        <taxon>Dikarya</taxon>
        <taxon>Ascomycota</taxon>
        <taxon>Pezizomycotina</taxon>
        <taxon>Eurotiomycetes</taxon>
        <taxon>Chaetothyriomycetidae</taxon>
        <taxon>Chaetothyriales</taxon>
        <taxon>Herpotrichiellaceae</taxon>
        <taxon>Cladophialophora</taxon>
    </lineage>
</organism>
<feature type="compositionally biased region" description="Low complexity" evidence="8">
    <location>
        <begin position="427"/>
        <end position="440"/>
    </location>
</feature>
<feature type="domain" description="Protein kinase" evidence="9">
    <location>
        <begin position="1108"/>
        <end position="1404"/>
    </location>
</feature>
<dbReference type="Gene3D" id="3.30.200.20">
    <property type="entry name" value="Phosphorylase Kinase, domain 1"/>
    <property type="match status" value="1"/>
</dbReference>
<evidence type="ECO:0000259" key="9">
    <source>
        <dbReference type="PROSITE" id="PS50011"/>
    </source>
</evidence>
<dbReference type="SMART" id="SM00220">
    <property type="entry name" value="S_TKc"/>
    <property type="match status" value="1"/>
</dbReference>
<protein>
    <recommendedName>
        <fullName evidence="9">Protein kinase domain-containing protein</fullName>
    </recommendedName>
</protein>
<feature type="compositionally biased region" description="Polar residues" evidence="8">
    <location>
        <begin position="247"/>
        <end position="261"/>
    </location>
</feature>
<feature type="region of interest" description="Disordered" evidence="8">
    <location>
        <begin position="1"/>
        <end position="33"/>
    </location>
</feature>
<evidence type="ECO:0000256" key="8">
    <source>
        <dbReference type="SAM" id="MobiDB-lite"/>
    </source>
</evidence>
<dbReference type="GO" id="GO:0005737">
    <property type="term" value="C:cytoplasm"/>
    <property type="evidence" value="ECO:0007669"/>
    <property type="project" value="TreeGrafter"/>
</dbReference>
<feature type="compositionally biased region" description="Polar residues" evidence="8">
    <location>
        <begin position="311"/>
        <end position="320"/>
    </location>
</feature>
<keyword evidence="3" id="KW-0808">Transferase</keyword>
<dbReference type="Gene3D" id="1.10.510.10">
    <property type="entry name" value="Transferase(Phosphotransferase) domain 1"/>
    <property type="match status" value="1"/>
</dbReference>
<feature type="compositionally biased region" description="Polar residues" evidence="8">
    <location>
        <begin position="517"/>
        <end position="556"/>
    </location>
</feature>
<evidence type="ECO:0000256" key="4">
    <source>
        <dbReference type="ARBA" id="ARBA00022741"/>
    </source>
</evidence>
<dbReference type="SUPFAM" id="SSF56112">
    <property type="entry name" value="Protein kinase-like (PK-like)"/>
    <property type="match status" value="1"/>
</dbReference>
<dbReference type="InterPro" id="IPR050494">
    <property type="entry name" value="Ser_Thr_dual-spec_kinase"/>
</dbReference>
<name>A0A0D2EA53_CLAB1</name>
<accession>A0A0D2EA53</accession>
<feature type="compositionally biased region" description="Polar residues" evidence="8">
    <location>
        <begin position="733"/>
        <end position="747"/>
    </location>
</feature>
<keyword evidence="11" id="KW-1185">Reference proteome</keyword>
<dbReference type="GO" id="GO:0005856">
    <property type="term" value="C:cytoskeleton"/>
    <property type="evidence" value="ECO:0007669"/>
    <property type="project" value="TreeGrafter"/>
</dbReference>
<dbReference type="InterPro" id="IPR011009">
    <property type="entry name" value="Kinase-like_dom_sf"/>
</dbReference>
<keyword evidence="6 7" id="KW-0067">ATP-binding</keyword>
<proteinExistence type="inferred from homology"/>
<evidence type="ECO:0000256" key="6">
    <source>
        <dbReference type="ARBA" id="ARBA00022840"/>
    </source>
</evidence>
<feature type="region of interest" description="Disordered" evidence="8">
    <location>
        <begin position="225"/>
        <end position="584"/>
    </location>
</feature>
<dbReference type="PROSITE" id="PS00108">
    <property type="entry name" value="PROTEIN_KINASE_ST"/>
    <property type="match status" value="1"/>
</dbReference>
<dbReference type="Proteomes" id="UP000053789">
    <property type="component" value="Unassembled WGS sequence"/>
</dbReference>
<dbReference type="GO" id="GO:0005524">
    <property type="term" value="F:ATP binding"/>
    <property type="evidence" value="ECO:0007669"/>
    <property type="project" value="UniProtKB-UniRule"/>
</dbReference>
<feature type="compositionally biased region" description="Polar residues" evidence="8">
    <location>
        <begin position="1"/>
        <end position="21"/>
    </location>
</feature>
<evidence type="ECO:0000256" key="3">
    <source>
        <dbReference type="ARBA" id="ARBA00022679"/>
    </source>
</evidence>
<feature type="compositionally biased region" description="Basic and acidic residues" evidence="8">
    <location>
        <begin position="372"/>
        <end position="383"/>
    </location>
</feature>
<evidence type="ECO:0000256" key="2">
    <source>
        <dbReference type="ARBA" id="ARBA00022527"/>
    </source>
</evidence>
<dbReference type="OrthoDB" id="9332038at2759"/>
<dbReference type="GO" id="GO:0004674">
    <property type="term" value="F:protein serine/threonine kinase activity"/>
    <property type="evidence" value="ECO:0007669"/>
    <property type="project" value="UniProtKB-KW"/>
</dbReference>
<dbReference type="PANTHER" id="PTHR24058:SF22">
    <property type="entry name" value="DUAL SPECIFICITY TYROSINE-PHOSPHORYLATION-REGULATED KINASE 4"/>
    <property type="match status" value="1"/>
</dbReference>
<feature type="compositionally biased region" description="Polar residues" evidence="8">
    <location>
        <begin position="1453"/>
        <end position="1482"/>
    </location>
</feature>
<feature type="region of interest" description="Disordered" evidence="8">
    <location>
        <begin position="642"/>
        <end position="788"/>
    </location>
</feature>
<dbReference type="PANTHER" id="PTHR24058">
    <property type="entry name" value="DUAL SPECIFICITY PROTEIN KINASE"/>
    <property type="match status" value="1"/>
</dbReference>
<feature type="region of interest" description="Disordered" evidence="8">
    <location>
        <begin position="93"/>
        <end position="112"/>
    </location>
</feature>
<feature type="compositionally biased region" description="Pro residues" evidence="8">
    <location>
        <begin position="492"/>
        <end position="502"/>
    </location>
</feature>
<feature type="compositionally biased region" description="Low complexity" evidence="8">
    <location>
        <begin position="406"/>
        <end position="419"/>
    </location>
</feature>
<evidence type="ECO:0000313" key="11">
    <source>
        <dbReference type="Proteomes" id="UP000053789"/>
    </source>
</evidence>
<keyword evidence="2" id="KW-0723">Serine/threonine-protein kinase</keyword>
<dbReference type="RefSeq" id="XP_016613640.1">
    <property type="nucleotide sequence ID" value="XM_016770142.1"/>
</dbReference>
<feature type="compositionally biased region" description="Polar residues" evidence="8">
    <location>
        <begin position="1408"/>
        <end position="1423"/>
    </location>
</feature>
<comment type="similarity">
    <text evidence="1">Belongs to the protein kinase superfamily. CMGC Ser/Thr protein kinase family. MNB/DYRK subfamily.</text>
</comment>
<dbReference type="PROSITE" id="PS50011">
    <property type="entry name" value="PROTEIN_KINASE_DOM"/>
    <property type="match status" value="1"/>
</dbReference>
<dbReference type="PROSITE" id="PS00107">
    <property type="entry name" value="PROTEIN_KINASE_ATP"/>
    <property type="match status" value="1"/>
</dbReference>
<feature type="compositionally biased region" description="Low complexity" evidence="8">
    <location>
        <begin position="677"/>
        <end position="708"/>
    </location>
</feature>
<feature type="binding site" evidence="7">
    <location>
        <position position="1137"/>
    </location>
    <ligand>
        <name>ATP</name>
        <dbReference type="ChEBI" id="CHEBI:30616"/>
    </ligand>
</feature>
<evidence type="ECO:0000313" key="10">
    <source>
        <dbReference type="EMBL" id="KIW86971.1"/>
    </source>
</evidence>
<dbReference type="CDD" id="cd14210">
    <property type="entry name" value="PKc_DYRK"/>
    <property type="match status" value="1"/>
</dbReference>
<dbReference type="InterPro" id="IPR008271">
    <property type="entry name" value="Ser/Thr_kinase_AS"/>
</dbReference>
<reference evidence="10" key="1">
    <citation type="submission" date="2015-01" db="EMBL/GenBank/DDBJ databases">
        <title>The Genome Sequence of Cladophialophora bantiana CBS 173.52.</title>
        <authorList>
            <consortium name="The Broad Institute Genomics Platform"/>
            <person name="Cuomo C."/>
            <person name="de Hoog S."/>
            <person name="Gorbushina A."/>
            <person name="Stielow B."/>
            <person name="Teixiera M."/>
            <person name="Abouelleil A."/>
            <person name="Chapman S.B."/>
            <person name="Priest M."/>
            <person name="Young S.K."/>
            <person name="Wortman J."/>
            <person name="Nusbaum C."/>
            <person name="Birren B."/>
        </authorList>
    </citation>
    <scope>NUCLEOTIDE SEQUENCE [LARGE SCALE GENOMIC DNA]</scope>
    <source>
        <strain evidence="10">CBS 173.52</strain>
    </source>
</reference>
<feature type="region of interest" description="Disordered" evidence="8">
    <location>
        <begin position="63"/>
        <end position="82"/>
    </location>
</feature>
<feature type="compositionally biased region" description="Low complexity" evidence="8">
    <location>
        <begin position="1490"/>
        <end position="1501"/>
    </location>
</feature>
<dbReference type="GeneID" id="27705364"/>
<gene>
    <name evidence="10" type="ORF">Z519_12436</name>
</gene>
<dbReference type="VEuPathDB" id="FungiDB:Z519_12436"/>
<dbReference type="InterPro" id="IPR000719">
    <property type="entry name" value="Prot_kinase_dom"/>
</dbReference>
<evidence type="ECO:0000256" key="5">
    <source>
        <dbReference type="ARBA" id="ARBA00022777"/>
    </source>
</evidence>
<keyword evidence="5" id="KW-0418">Kinase</keyword>
<evidence type="ECO:0000256" key="7">
    <source>
        <dbReference type="PROSITE-ProRule" id="PRU10141"/>
    </source>
</evidence>
<dbReference type="HOGENOM" id="CLU_000288_29_1_1"/>